<evidence type="ECO:0000256" key="1">
    <source>
        <dbReference type="ARBA" id="ARBA00001961"/>
    </source>
</evidence>
<feature type="compositionally biased region" description="Acidic residues" evidence="10">
    <location>
        <begin position="481"/>
        <end position="495"/>
    </location>
</feature>
<dbReference type="InterPro" id="IPR005123">
    <property type="entry name" value="Oxoglu/Fe-dep_dioxygenase_dom"/>
</dbReference>
<keyword evidence="5" id="KW-0223">Dioxygenase</keyword>
<sequence>MDTSKSEEKLLEHNKEDAAEDVANGHLSEPPQAKILKRQEKNGPQTIDLSLSNCYTSEEYALQLQKQWFSEQSKDYKDETTGVELYTNPFQICLLPNMLKNTDSCKLLVDEMVKKVHWSRKQMDLYEFYQSTDLSNMIECKFLANFLQMLRRSVRPWLEKLTNLKLDYVSASCSMYTCGDYLLVHDDLLKDRQIAFIYYLSPWEENELWNQEQGGCLEIFASDDKCLPRFPVQRKISPKNNQFAFFKVGSKSFHQVGEVTTFDYPRLTINGWFHGASNEDLIADAIRPFAKLQFKPPISVNPQSSVDLLLNEVYLKPTTKRSIQKRIEDNSEICLYEFFRREIFEEALKELLNDDKLKWSRQGPANVQNFEVLDLKTATKTLTQIIELFSNTEMFSLLRDYTDLDLSGPNAANPQFTLEIQRWSHGDYTVLGDGAICEDNTLDLIYYLNASEGAAIITYLSPDTEQAGTGQGLKQAGGGDDVSDTDSLEGEGFDDDDESVLLTITPVDNALNIVYRCEGTTKFTKYVSRNTPLENGPVFVISCSYKE</sequence>
<evidence type="ECO:0000256" key="3">
    <source>
        <dbReference type="ARBA" id="ARBA00022723"/>
    </source>
</evidence>
<feature type="compositionally biased region" description="Basic and acidic residues" evidence="10">
    <location>
        <begin position="1"/>
        <end position="17"/>
    </location>
</feature>
<feature type="domain" description="Fe2OG dioxygenase" evidence="11">
    <location>
        <begin position="165"/>
        <end position="275"/>
    </location>
</feature>
<evidence type="ECO:0000313" key="12">
    <source>
        <dbReference type="EnsemblMetazoa" id="MDOA000095-PB"/>
    </source>
</evidence>
<feature type="region of interest" description="Disordered" evidence="10">
    <location>
        <begin position="467"/>
        <end position="495"/>
    </location>
</feature>
<dbReference type="FunFam" id="2.60.120.620:FF:000035">
    <property type="entry name" value="prolyl 3-hydroxylase sudestada1 isoform X2"/>
    <property type="match status" value="1"/>
</dbReference>
<dbReference type="Pfam" id="PF10637">
    <property type="entry name" value="Ofd1_CTDD"/>
    <property type="match status" value="1"/>
</dbReference>
<reference evidence="12" key="1">
    <citation type="submission" date="2020-05" db="UniProtKB">
        <authorList>
            <consortium name="EnsemblMetazoa"/>
        </authorList>
    </citation>
    <scope>IDENTIFICATION</scope>
    <source>
        <strain evidence="12">Aabys</strain>
    </source>
</reference>
<dbReference type="GO" id="GO:0031543">
    <property type="term" value="F:peptidyl-proline dioxygenase activity"/>
    <property type="evidence" value="ECO:0007669"/>
    <property type="project" value="TreeGrafter"/>
</dbReference>
<proteinExistence type="inferred from homology"/>
<dbReference type="EnsemblMetazoa" id="MDOA000095-RB">
    <property type="protein sequence ID" value="MDOA000095-PB"/>
    <property type="gene ID" value="MDOA000095"/>
</dbReference>
<dbReference type="InterPro" id="IPR039558">
    <property type="entry name" value="TPA1/OFD1_N"/>
</dbReference>
<keyword evidence="3" id="KW-0479">Metal-binding</keyword>
<evidence type="ECO:0000256" key="6">
    <source>
        <dbReference type="ARBA" id="ARBA00023002"/>
    </source>
</evidence>
<dbReference type="InterPro" id="IPR051842">
    <property type="entry name" value="uS12_prolyl_hydroxylase"/>
</dbReference>
<accession>A0A1I8M0S9</accession>
<comment type="catalytic activity">
    <reaction evidence="9">
        <text>[ribosomal protein uS12]-L-proline + 2-oxoglutarate + O2 = [ribosomal protein uS12]-(3S)-3-hydroxy-L-proline + succinate + CO2</text>
        <dbReference type="Rhea" id="RHEA:54156"/>
        <dbReference type="Rhea" id="RHEA-COMP:13816"/>
        <dbReference type="Rhea" id="RHEA-COMP:13818"/>
        <dbReference type="ChEBI" id="CHEBI:15379"/>
        <dbReference type="ChEBI" id="CHEBI:16526"/>
        <dbReference type="ChEBI" id="CHEBI:16810"/>
        <dbReference type="ChEBI" id="CHEBI:30031"/>
        <dbReference type="ChEBI" id="CHEBI:50342"/>
        <dbReference type="ChEBI" id="CHEBI:85428"/>
    </reaction>
</comment>
<evidence type="ECO:0000256" key="2">
    <source>
        <dbReference type="ARBA" id="ARBA00007443"/>
    </source>
</evidence>
<dbReference type="GO" id="GO:0005506">
    <property type="term" value="F:iron ion binding"/>
    <property type="evidence" value="ECO:0007669"/>
    <property type="project" value="InterPro"/>
</dbReference>
<dbReference type="Pfam" id="PF13661">
    <property type="entry name" value="2OG-FeII_Oxy_4"/>
    <property type="match status" value="1"/>
</dbReference>
<keyword evidence="4" id="KW-0847">Vitamin C</keyword>
<dbReference type="OrthoDB" id="430522at2759"/>
<dbReference type="RefSeq" id="XP_011292910.2">
    <property type="nucleotide sequence ID" value="XM_011294608.3"/>
</dbReference>
<comment type="cofactor">
    <cofactor evidence="1">
        <name>L-ascorbate</name>
        <dbReference type="ChEBI" id="CHEBI:38290"/>
    </cofactor>
</comment>
<comment type="similarity">
    <text evidence="2">Belongs to the TPA1 family.</text>
</comment>
<dbReference type="SMART" id="SM00702">
    <property type="entry name" value="P4Hc"/>
    <property type="match status" value="1"/>
</dbReference>
<evidence type="ECO:0000256" key="10">
    <source>
        <dbReference type="SAM" id="MobiDB-lite"/>
    </source>
</evidence>
<feature type="region of interest" description="Disordered" evidence="10">
    <location>
        <begin position="1"/>
        <end position="31"/>
    </location>
</feature>
<dbReference type="InterPro" id="IPR006620">
    <property type="entry name" value="Pro_4_hyd_alph"/>
</dbReference>
<name>A0A1I8M0S9_MUSDO</name>
<evidence type="ECO:0000256" key="8">
    <source>
        <dbReference type="ARBA" id="ARBA00029938"/>
    </source>
</evidence>
<feature type="compositionally biased region" description="Gly residues" evidence="10">
    <location>
        <begin position="469"/>
        <end position="480"/>
    </location>
</feature>
<dbReference type="PANTHER" id="PTHR12117">
    <property type="entry name" value="HISTONE ACETYLTRANSFERASE COMPLEX"/>
    <property type="match status" value="1"/>
</dbReference>
<evidence type="ECO:0000256" key="4">
    <source>
        <dbReference type="ARBA" id="ARBA00022896"/>
    </source>
</evidence>
<keyword evidence="7" id="KW-0408">Iron</keyword>
<gene>
    <name evidence="12" type="primary">101896147</name>
</gene>
<evidence type="ECO:0000256" key="9">
    <source>
        <dbReference type="ARBA" id="ARBA00047444"/>
    </source>
</evidence>
<organism evidence="12">
    <name type="scientific">Musca domestica</name>
    <name type="common">House fly</name>
    <dbReference type="NCBI Taxonomy" id="7370"/>
    <lineage>
        <taxon>Eukaryota</taxon>
        <taxon>Metazoa</taxon>
        <taxon>Ecdysozoa</taxon>
        <taxon>Arthropoda</taxon>
        <taxon>Hexapoda</taxon>
        <taxon>Insecta</taxon>
        <taxon>Pterygota</taxon>
        <taxon>Neoptera</taxon>
        <taxon>Endopterygota</taxon>
        <taxon>Diptera</taxon>
        <taxon>Brachycera</taxon>
        <taxon>Muscomorpha</taxon>
        <taxon>Muscoidea</taxon>
        <taxon>Muscidae</taxon>
        <taxon>Musca</taxon>
    </lineage>
</organism>
<dbReference type="GO" id="GO:0031418">
    <property type="term" value="F:L-ascorbic acid binding"/>
    <property type="evidence" value="ECO:0007669"/>
    <property type="project" value="UniProtKB-KW"/>
</dbReference>
<evidence type="ECO:0000256" key="7">
    <source>
        <dbReference type="ARBA" id="ARBA00023004"/>
    </source>
</evidence>
<dbReference type="PANTHER" id="PTHR12117:SF0">
    <property type="entry name" value="PROLYL 3-HYDROXYLASE OGFOD1"/>
    <property type="match status" value="1"/>
</dbReference>
<keyword evidence="6" id="KW-0560">Oxidoreductase</keyword>
<evidence type="ECO:0000259" key="11">
    <source>
        <dbReference type="PROSITE" id="PS51471"/>
    </source>
</evidence>
<evidence type="ECO:0000256" key="5">
    <source>
        <dbReference type="ARBA" id="ARBA00022964"/>
    </source>
</evidence>
<protein>
    <recommendedName>
        <fullName evidence="8">uS12 prolyl 3-hydroxylase</fullName>
    </recommendedName>
</protein>
<dbReference type="STRING" id="7370.A0A1I8M0S9"/>
<dbReference type="InterPro" id="IPR019601">
    <property type="entry name" value="Oxoglutarate/Fe-dep_Oase_C"/>
</dbReference>
<dbReference type="PROSITE" id="PS51471">
    <property type="entry name" value="FE2OG_OXY"/>
    <property type="match status" value="1"/>
</dbReference>
<dbReference type="AlphaFoldDB" id="A0A1I8M0S9"/>
<dbReference type="Gene3D" id="2.60.120.620">
    <property type="entry name" value="q2cbj1_9rhob like domain"/>
    <property type="match status" value="2"/>
</dbReference>
<dbReference type="GO" id="GO:0005737">
    <property type="term" value="C:cytoplasm"/>
    <property type="evidence" value="ECO:0007669"/>
    <property type="project" value="TreeGrafter"/>
</dbReference>
<dbReference type="GO" id="GO:0006449">
    <property type="term" value="P:regulation of translational termination"/>
    <property type="evidence" value="ECO:0007669"/>
    <property type="project" value="TreeGrafter"/>
</dbReference>
<dbReference type="VEuPathDB" id="VectorBase:MDOMA2_014254"/>
<dbReference type="VEuPathDB" id="VectorBase:MDOA000095"/>